<dbReference type="Pfam" id="PF14223">
    <property type="entry name" value="Retrotran_gag_2"/>
    <property type="match status" value="1"/>
</dbReference>
<name>Q2R423_ORYSJ</name>
<dbReference type="SUPFAM" id="SSF53098">
    <property type="entry name" value="Ribonuclease H-like"/>
    <property type="match status" value="1"/>
</dbReference>
<dbReference type="InterPro" id="IPR054722">
    <property type="entry name" value="PolX-like_BBD"/>
</dbReference>
<organism evidence="3">
    <name type="scientific">Oryza sativa subsp. japonica</name>
    <name type="common">Rice</name>
    <dbReference type="NCBI Taxonomy" id="39947"/>
    <lineage>
        <taxon>Eukaryota</taxon>
        <taxon>Viridiplantae</taxon>
        <taxon>Streptophyta</taxon>
        <taxon>Embryophyta</taxon>
        <taxon>Tracheophyta</taxon>
        <taxon>Spermatophyta</taxon>
        <taxon>Magnoliopsida</taxon>
        <taxon>Liliopsida</taxon>
        <taxon>Poales</taxon>
        <taxon>Poaceae</taxon>
        <taxon>BOP clade</taxon>
        <taxon>Oryzoideae</taxon>
        <taxon>Oryzeae</taxon>
        <taxon>Oryzinae</taxon>
        <taxon>Oryza</taxon>
        <taxon>Oryza sativa</taxon>
    </lineage>
</organism>
<dbReference type="Pfam" id="PF22936">
    <property type="entry name" value="Pol_BBD"/>
    <property type="match status" value="1"/>
</dbReference>
<dbReference type="EMBL" id="DP000010">
    <property type="protein sequence ID" value="ABA93731.1"/>
    <property type="molecule type" value="Genomic_DNA"/>
</dbReference>
<protein>
    <submittedName>
        <fullName evidence="3">Retrotransposon protein, putative, unclassified</fullName>
    </submittedName>
</protein>
<sequence length="639" mass="71139">MTAIEFTRSSGFRDSREGTAVCCCYCLFGGLLLWREGKREEKGVGKEVVDASSVVTKGDMKDLLENLLKMGMIGPKSVAGGFEVKLELMPNELRLKGSKNYLSWCMRAQLMLRAKGVDHFLLESCEEPSDKESQAWRTWNTTNSTVVSWLMTSVAPSIGRMIEAIQNAAVVWKTLSNMYSGEGNVMMMVEAQNKVENLKQEGRTVQEYASELQQLWADLDHYDPLQLKHEDDIVIGNKWLQRRRVIHFLKGLNKEFEDRRAAMFHQATLPTMEEAISAMMQEEMRLRLMRVGHVSYNCPTSRNIGGRGSIRGGHGGTRGGFRGDRGVFGGNRGGRGGDRGGRVGGRGRGRGVPQANAVKEDGKAVTLIGEQVTQWEEWQKNKTNESSNTTTHFGNFANYAQVGEGTQAQALASTYRHPIDWIIDLGASKHVTGLHNTFTSYTPYIHSETIQIADGTSKPIHGIGSVECTSLMNLSSVLHVPSFPVNLLSISSAIDQLKCIVVFDENSCLFQEKGTGRRIGTGVRRDGLWYINHEELGLAAVVGDVEKEISLLHCQLGHPSFEIWNEGIIHQTTCPGTPPQNGVAERKNRHLLEVARSLMFQMNVPKYLWSEAVMTAAYLINRNAFQNTWYEVSCRTVIG</sequence>
<feature type="region of interest" description="Disordered" evidence="1">
    <location>
        <begin position="305"/>
        <end position="354"/>
    </location>
</feature>
<evidence type="ECO:0000259" key="2">
    <source>
        <dbReference type="Pfam" id="PF22936"/>
    </source>
</evidence>
<dbReference type="PANTHER" id="PTHR37610:SF40">
    <property type="entry name" value="OS01G0909600 PROTEIN"/>
    <property type="match status" value="1"/>
</dbReference>
<dbReference type="AlphaFoldDB" id="Q2R423"/>
<dbReference type="Gene3D" id="3.30.420.10">
    <property type="entry name" value="Ribonuclease H-like superfamily/Ribonuclease H"/>
    <property type="match status" value="1"/>
</dbReference>
<reference evidence="3" key="3">
    <citation type="submission" date="2006-01" db="EMBL/GenBank/DDBJ databases">
        <authorList>
            <person name="Buell R."/>
        </authorList>
    </citation>
    <scope>NUCLEOTIDE SEQUENCE</scope>
</reference>
<dbReference type="InterPro" id="IPR012337">
    <property type="entry name" value="RNaseH-like_sf"/>
</dbReference>
<accession>Q2R423</accession>
<reference evidence="3" key="2">
    <citation type="submission" date="2005-04" db="EMBL/GenBank/DDBJ databases">
        <authorList>
            <person name="Buell C.R."/>
            <person name="Wing R.A."/>
            <person name="McCombie W.A."/>
            <person name="Ouyang S."/>
        </authorList>
    </citation>
    <scope>NUCLEOTIDE SEQUENCE</scope>
</reference>
<evidence type="ECO:0000313" key="3">
    <source>
        <dbReference type="EMBL" id="ABA93731.1"/>
    </source>
</evidence>
<proteinExistence type="predicted"/>
<reference evidence="3" key="1">
    <citation type="journal article" date="2005" name="BMC Biol.">
        <title>The sequence of rice chromosomes 11 and 12, rich in disease resistance genes and recent gene duplications.</title>
        <authorList>
            <consortium name="The rice chromosomes 11 and 12 sequencing consortia"/>
        </authorList>
    </citation>
    <scope>NUCLEOTIDE SEQUENCE [LARGE SCALE GENOMIC DNA]</scope>
</reference>
<feature type="compositionally biased region" description="Gly residues" evidence="1">
    <location>
        <begin position="305"/>
        <end position="334"/>
    </location>
</feature>
<evidence type="ECO:0000256" key="1">
    <source>
        <dbReference type="SAM" id="MobiDB-lite"/>
    </source>
</evidence>
<dbReference type="PANTHER" id="PTHR37610">
    <property type="entry name" value="CCHC-TYPE DOMAIN-CONTAINING PROTEIN"/>
    <property type="match status" value="1"/>
</dbReference>
<feature type="domain" description="Retrovirus-related Pol polyprotein from transposon TNT 1-94-like beta-barrel" evidence="2">
    <location>
        <begin position="421"/>
        <end position="494"/>
    </location>
</feature>
<dbReference type="InterPro" id="IPR036397">
    <property type="entry name" value="RNaseH_sf"/>
</dbReference>
<dbReference type="GO" id="GO:0003676">
    <property type="term" value="F:nucleic acid binding"/>
    <property type="evidence" value="ECO:0007669"/>
    <property type="project" value="InterPro"/>
</dbReference>
<gene>
    <name evidence="3" type="ordered locus">LOC_Os11g29960</name>
</gene>